<gene>
    <name evidence="1" type="ORF">Mgra_00003911</name>
</gene>
<dbReference type="Proteomes" id="UP000605970">
    <property type="component" value="Unassembled WGS sequence"/>
</dbReference>
<reference evidence="1" key="1">
    <citation type="journal article" date="2020" name="Ecol. Evol.">
        <title>Genome structure and content of the rice root-knot nematode (Meloidogyne graminicola).</title>
        <authorList>
            <person name="Phan N.T."/>
            <person name="Danchin E.G.J."/>
            <person name="Klopp C."/>
            <person name="Perfus-Barbeoch L."/>
            <person name="Kozlowski D.K."/>
            <person name="Koutsovoulos G.D."/>
            <person name="Lopez-Roques C."/>
            <person name="Bouchez O."/>
            <person name="Zahm M."/>
            <person name="Besnard G."/>
            <person name="Bellafiore S."/>
        </authorList>
    </citation>
    <scope>NUCLEOTIDE SEQUENCE</scope>
    <source>
        <strain evidence="1">VN-18</strain>
    </source>
</reference>
<keyword evidence="2" id="KW-1185">Reference proteome</keyword>
<evidence type="ECO:0000313" key="1">
    <source>
        <dbReference type="EMBL" id="KAF7636729.1"/>
    </source>
</evidence>
<dbReference type="OrthoDB" id="5850372at2759"/>
<organism evidence="1 2">
    <name type="scientific">Meloidogyne graminicola</name>
    <dbReference type="NCBI Taxonomy" id="189291"/>
    <lineage>
        <taxon>Eukaryota</taxon>
        <taxon>Metazoa</taxon>
        <taxon>Ecdysozoa</taxon>
        <taxon>Nematoda</taxon>
        <taxon>Chromadorea</taxon>
        <taxon>Rhabditida</taxon>
        <taxon>Tylenchina</taxon>
        <taxon>Tylenchomorpha</taxon>
        <taxon>Tylenchoidea</taxon>
        <taxon>Meloidogynidae</taxon>
        <taxon>Meloidogyninae</taxon>
        <taxon>Meloidogyne</taxon>
    </lineage>
</organism>
<dbReference type="AlphaFoldDB" id="A0A8S9ZT57"/>
<sequence length="112" mass="12649">MPHFKSTEVPCPQIEWQELMNSSIINDDPIASITSIQTALYNRFGNTNNSKFLVNCATYQKQYISTSELVKNENLKENNFLLPQNMFFSSSGDGYCNINSNGIWCQIAALQA</sequence>
<evidence type="ECO:0000313" key="2">
    <source>
        <dbReference type="Proteomes" id="UP000605970"/>
    </source>
</evidence>
<accession>A0A8S9ZT57</accession>
<protein>
    <submittedName>
        <fullName evidence="1">Uncharacterized protein</fullName>
    </submittedName>
</protein>
<comment type="caution">
    <text evidence="1">The sequence shown here is derived from an EMBL/GenBank/DDBJ whole genome shotgun (WGS) entry which is preliminary data.</text>
</comment>
<dbReference type="EMBL" id="JABEBT010000027">
    <property type="protein sequence ID" value="KAF7636729.1"/>
    <property type="molecule type" value="Genomic_DNA"/>
</dbReference>
<proteinExistence type="predicted"/>
<name>A0A8S9ZT57_9BILA</name>